<feature type="region of interest" description="Disordered" evidence="1">
    <location>
        <begin position="51"/>
        <end position="70"/>
    </location>
</feature>
<protein>
    <submittedName>
        <fullName evidence="2">Uncharacterized protein</fullName>
    </submittedName>
</protein>
<dbReference type="AlphaFoldDB" id="L9WMB5"/>
<accession>L9WMB5</accession>
<name>L9WMB5_9EURY</name>
<feature type="compositionally biased region" description="Basic and acidic residues" evidence="1">
    <location>
        <begin position="55"/>
        <end position="70"/>
    </location>
</feature>
<organism evidence="2 3">
    <name type="scientific">Natronococcus jeotgali DSM 18795</name>
    <dbReference type="NCBI Taxonomy" id="1227498"/>
    <lineage>
        <taxon>Archaea</taxon>
        <taxon>Methanobacteriati</taxon>
        <taxon>Methanobacteriota</taxon>
        <taxon>Stenosarchaea group</taxon>
        <taxon>Halobacteria</taxon>
        <taxon>Halobacteriales</taxon>
        <taxon>Natrialbaceae</taxon>
        <taxon>Natronococcus</taxon>
    </lineage>
</organism>
<evidence type="ECO:0000256" key="1">
    <source>
        <dbReference type="SAM" id="MobiDB-lite"/>
    </source>
</evidence>
<evidence type="ECO:0000313" key="2">
    <source>
        <dbReference type="EMBL" id="ELY50604.1"/>
    </source>
</evidence>
<gene>
    <name evidence="2" type="ORF">C492_22552</name>
</gene>
<evidence type="ECO:0000313" key="3">
    <source>
        <dbReference type="Proteomes" id="UP000011531"/>
    </source>
</evidence>
<dbReference type="EMBL" id="AOIA01000167">
    <property type="protein sequence ID" value="ELY50604.1"/>
    <property type="molecule type" value="Genomic_DNA"/>
</dbReference>
<dbReference type="Proteomes" id="UP000011531">
    <property type="component" value="Unassembled WGS sequence"/>
</dbReference>
<proteinExistence type="predicted"/>
<sequence length="70" mass="8089">MEEMMTMSDELVREARRFVKHETNSRYEPVVFTSEIAEHLGVSEKEAIEALEESPTVKEKGDGDGNRVFW</sequence>
<comment type="caution">
    <text evidence="2">The sequence shown here is derived from an EMBL/GenBank/DDBJ whole genome shotgun (WGS) entry which is preliminary data.</text>
</comment>
<reference evidence="2 3" key="1">
    <citation type="journal article" date="2014" name="PLoS Genet.">
        <title>Phylogenetically driven sequencing of extremely halophilic archaea reveals strategies for static and dynamic osmo-response.</title>
        <authorList>
            <person name="Becker E.A."/>
            <person name="Seitzer P.M."/>
            <person name="Tritt A."/>
            <person name="Larsen D."/>
            <person name="Krusor M."/>
            <person name="Yao A.I."/>
            <person name="Wu D."/>
            <person name="Madern D."/>
            <person name="Eisen J.A."/>
            <person name="Darling A.E."/>
            <person name="Facciotti M.T."/>
        </authorList>
    </citation>
    <scope>NUCLEOTIDE SEQUENCE [LARGE SCALE GENOMIC DNA]</scope>
    <source>
        <strain evidence="2 3">DSM 18795</strain>
    </source>
</reference>
<keyword evidence="3" id="KW-1185">Reference proteome</keyword>